<dbReference type="EMBL" id="JAQQAF010000007">
    <property type="protein sequence ID" value="KAJ8470716.1"/>
    <property type="molecule type" value="Genomic_DNA"/>
</dbReference>
<dbReference type="PANTHER" id="PTHR31374">
    <property type="entry name" value="AUXIN-INDUCED PROTEIN-LIKE-RELATED"/>
    <property type="match status" value="1"/>
</dbReference>
<reference evidence="2 3" key="1">
    <citation type="submission" date="2022-12" db="EMBL/GenBank/DDBJ databases">
        <title>Chromosome-scale assembly of the Ensete ventricosum genome.</title>
        <authorList>
            <person name="Dussert Y."/>
            <person name="Stocks J."/>
            <person name="Wendawek A."/>
            <person name="Woldeyes F."/>
            <person name="Nichols R.A."/>
            <person name="Borrell J.S."/>
        </authorList>
    </citation>
    <scope>NUCLEOTIDE SEQUENCE [LARGE SCALE GENOMIC DNA]</scope>
    <source>
        <strain evidence="3">cv. Maze</strain>
        <tissue evidence="2">Seeds</tissue>
    </source>
</reference>
<comment type="similarity">
    <text evidence="1">Belongs to the ARG7 family.</text>
</comment>
<sequence>MDTGGGGRGKCSKIRHIARLRQWRRKAAAPSDVPGGHVALCVGSSSRRFVVRASHLNHPAFRDLLRQAEEEYGFASRPGPLSLPCDESLFEDFLHLISSSSSSRFPDYTLEDLEKLSRASSCCCAVGQWLHANDSLPLLHRHRLP</sequence>
<dbReference type="Pfam" id="PF02519">
    <property type="entry name" value="Auxin_inducible"/>
    <property type="match status" value="1"/>
</dbReference>
<keyword evidence="3" id="KW-1185">Reference proteome</keyword>
<dbReference type="Proteomes" id="UP001222027">
    <property type="component" value="Unassembled WGS sequence"/>
</dbReference>
<dbReference type="PANTHER" id="PTHR31374:SF26">
    <property type="entry name" value="OS02G0512000 PROTEIN"/>
    <property type="match status" value="1"/>
</dbReference>
<dbReference type="InterPro" id="IPR003676">
    <property type="entry name" value="SAUR_fam"/>
</dbReference>
<organism evidence="2 3">
    <name type="scientific">Ensete ventricosum</name>
    <name type="common">Abyssinian banana</name>
    <name type="synonym">Musa ensete</name>
    <dbReference type="NCBI Taxonomy" id="4639"/>
    <lineage>
        <taxon>Eukaryota</taxon>
        <taxon>Viridiplantae</taxon>
        <taxon>Streptophyta</taxon>
        <taxon>Embryophyta</taxon>
        <taxon>Tracheophyta</taxon>
        <taxon>Spermatophyta</taxon>
        <taxon>Magnoliopsida</taxon>
        <taxon>Liliopsida</taxon>
        <taxon>Zingiberales</taxon>
        <taxon>Musaceae</taxon>
        <taxon>Ensete</taxon>
    </lineage>
</organism>
<gene>
    <name evidence="2" type="ORF">OPV22_025059</name>
</gene>
<dbReference type="AlphaFoldDB" id="A0AAV8P726"/>
<accession>A0AAV8P726</accession>
<evidence type="ECO:0000313" key="2">
    <source>
        <dbReference type="EMBL" id="KAJ8470716.1"/>
    </source>
</evidence>
<dbReference type="GO" id="GO:0009733">
    <property type="term" value="P:response to auxin"/>
    <property type="evidence" value="ECO:0007669"/>
    <property type="project" value="InterPro"/>
</dbReference>
<proteinExistence type="inferred from homology"/>
<name>A0AAV8P726_ENSVE</name>
<protein>
    <submittedName>
        <fullName evidence="2">Uncharacterized protein</fullName>
    </submittedName>
</protein>
<comment type="caution">
    <text evidence="2">The sequence shown here is derived from an EMBL/GenBank/DDBJ whole genome shotgun (WGS) entry which is preliminary data.</text>
</comment>
<evidence type="ECO:0000313" key="3">
    <source>
        <dbReference type="Proteomes" id="UP001222027"/>
    </source>
</evidence>
<evidence type="ECO:0000256" key="1">
    <source>
        <dbReference type="ARBA" id="ARBA00006974"/>
    </source>
</evidence>